<dbReference type="PANTHER" id="PTHR48081:SF8">
    <property type="entry name" value="ALPHA_BETA HYDROLASE FOLD-3 DOMAIN-CONTAINING PROTEIN-RELATED"/>
    <property type="match status" value="1"/>
</dbReference>
<dbReference type="InterPro" id="IPR033140">
    <property type="entry name" value="Lipase_GDXG_put_SER_AS"/>
</dbReference>
<evidence type="ECO:0000256" key="1">
    <source>
        <dbReference type="ARBA" id="ARBA00010515"/>
    </source>
</evidence>
<evidence type="ECO:0000313" key="5">
    <source>
        <dbReference type="EMBL" id="MFD1815308.1"/>
    </source>
</evidence>
<sequence length="306" mass="32711">MSMDDEVAVLLEVLDAGFPRVETMTGAEARGAVRARYRAPENPEPVARIEERTVPGPAGDVPVRIYHPAGEIESPCPIVVFAHGGGFVFCDLDTHDGLCRAAANGIGAVVVSVDYRLAPESPWPAAAEDVYAVLCWASAQREALGGDRLVVAGDSAGGNLAAVTALMARDRSGPAVAAQVLLYPVIGADFGTQSYTEFATGHYNTRAAMRWYWDQYVPNETDRAHHYAGPLHAEDLSALPPAVVVTAGCDPLRSEGDDYANALAEQGVPVTHRRYDGAIHGFMTLPLDLAERARSQAWTDIRDITS</sequence>
<comment type="caution">
    <text evidence="5">The sequence shown here is derived from an EMBL/GenBank/DDBJ whole genome shotgun (WGS) entry which is preliminary data.</text>
</comment>
<evidence type="ECO:0000256" key="2">
    <source>
        <dbReference type="ARBA" id="ARBA00022801"/>
    </source>
</evidence>
<dbReference type="RefSeq" id="WP_378487741.1">
    <property type="nucleotide sequence ID" value="NZ_JBHUFB010000020.1"/>
</dbReference>
<dbReference type="InterPro" id="IPR013094">
    <property type="entry name" value="AB_hydrolase_3"/>
</dbReference>
<evidence type="ECO:0000259" key="4">
    <source>
        <dbReference type="Pfam" id="PF07859"/>
    </source>
</evidence>
<evidence type="ECO:0000256" key="3">
    <source>
        <dbReference type="PROSITE-ProRule" id="PRU10038"/>
    </source>
</evidence>
<comment type="similarity">
    <text evidence="1">Belongs to the 'GDXG' lipolytic enzyme family.</text>
</comment>
<keyword evidence="6" id="KW-1185">Reference proteome</keyword>
<keyword evidence="2 5" id="KW-0378">Hydrolase</keyword>
<proteinExistence type="inferred from homology"/>
<dbReference type="Gene3D" id="3.40.50.1820">
    <property type="entry name" value="alpha/beta hydrolase"/>
    <property type="match status" value="1"/>
</dbReference>
<dbReference type="InterPro" id="IPR050300">
    <property type="entry name" value="GDXG_lipolytic_enzyme"/>
</dbReference>
<dbReference type="Proteomes" id="UP001597286">
    <property type="component" value="Unassembled WGS sequence"/>
</dbReference>
<dbReference type="Pfam" id="PF07859">
    <property type="entry name" value="Abhydrolase_3"/>
    <property type="match status" value="1"/>
</dbReference>
<name>A0ABW4PB16_9NOCA</name>
<feature type="domain" description="Alpha/beta hydrolase fold-3" evidence="4">
    <location>
        <begin position="79"/>
        <end position="283"/>
    </location>
</feature>
<feature type="active site" evidence="3">
    <location>
        <position position="155"/>
    </location>
</feature>
<evidence type="ECO:0000313" key="6">
    <source>
        <dbReference type="Proteomes" id="UP001597286"/>
    </source>
</evidence>
<dbReference type="GO" id="GO:0016787">
    <property type="term" value="F:hydrolase activity"/>
    <property type="evidence" value="ECO:0007669"/>
    <property type="project" value="UniProtKB-KW"/>
</dbReference>
<organism evidence="5 6">
    <name type="scientific">Rhodococcus gannanensis</name>
    <dbReference type="NCBI Taxonomy" id="1960308"/>
    <lineage>
        <taxon>Bacteria</taxon>
        <taxon>Bacillati</taxon>
        <taxon>Actinomycetota</taxon>
        <taxon>Actinomycetes</taxon>
        <taxon>Mycobacteriales</taxon>
        <taxon>Nocardiaceae</taxon>
        <taxon>Rhodococcus</taxon>
    </lineage>
</organism>
<dbReference type="EMBL" id="JBHUFB010000020">
    <property type="protein sequence ID" value="MFD1815308.1"/>
    <property type="molecule type" value="Genomic_DNA"/>
</dbReference>
<reference evidence="6" key="1">
    <citation type="journal article" date="2019" name="Int. J. Syst. Evol. Microbiol.">
        <title>The Global Catalogue of Microorganisms (GCM) 10K type strain sequencing project: providing services to taxonomists for standard genome sequencing and annotation.</title>
        <authorList>
            <consortium name="The Broad Institute Genomics Platform"/>
            <consortium name="The Broad Institute Genome Sequencing Center for Infectious Disease"/>
            <person name="Wu L."/>
            <person name="Ma J."/>
        </authorList>
    </citation>
    <scope>NUCLEOTIDE SEQUENCE [LARGE SCALE GENOMIC DNA]</scope>
    <source>
        <strain evidence="6">DT72</strain>
    </source>
</reference>
<dbReference type="InterPro" id="IPR029058">
    <property type="entry name" value="AB_hydrolase_fold"/>
</dbReference>
<dbReference type="PROSITE" id="PS01174">
    <property type="entry name" value="LIPASE_GDXG_SER"/>
    <property type="match status" value="1"/>
</dbReference>
<dbReference type="PANTHER" id="PTHR48081">
    <property type="entry name" value="AB HYDROLASE SUPERFAMILY PROTEIN C4A8.06C"/>
    <property type="match status" value="1"/>
</dbReference>
<gene>
    <name evidence="5" type="ORF">ACFSJG_24065</name>
</gene>
<protein>
    <submittedName>
        <fullName evidence="5">Alpha/beta hydrolase</fullName>
    </submittedName>
</protein>
<dbReference type="SUPFAM" id="SSF53474">
    <property type="entry name" value="alpha/beta-Hydrolases"/>
    <property type="match status" value="1"/>
</dbReference>
<accession>A0ABW4PB16</accession>